<accession>D0U1N6</accession>
<evidence type="ECO:0000313" key="1">
    <source>
        <dbReference type="EMBL" id="ACY41118.1"/>
    </source>
</evidence>
<dbReference type="EMBL" id="GQ169129">
    <property type="protein sequence ID" value="ACY41118.1"/>
    <property type="molecule type" value="Genomic_DNA"/>
</dbReference>
<dbReference type="PROSITE" id="PS52026">
    <property type="entry name" value="GL_GHV"/>
    <property type="match status" value="1"/>
</dbReference>
<dbReference type="RefSeq" id="YP_010085921.1">
    <property type="nucleotide sequence ID" value="NC_055233.1"/>
</dbReference>
<organism evidence="1 2">
    <name type="scientific">Wood mouse herpesvirus</name>
    <dbReference type="NCBI Taxonomy" id="432370"/>
    <lineage>
        <taxon>Viruses</taxon>
        <taxon>Duplodnaviria</taxon>
        <taxon>Heunggongvirae</taxon>
        <taxon>Peploviricota</taxon>
        <taxon>Herviviricetes</taxon>
        <taxon>Herpesvirales</taxon>
        <taxon>Orthoherpesviridae</taxon>
        <taxon>Gammaherpesvirinae</taxon>
        <taxon>Rhadinovirus</taxon>
        <taxon>Rhadinovirus muridgamma7</taxon>
        <taxon>Murid gammaherpesvirus 7</taxon>
    </lineage>
</organism>
<reference evidence="1 2" key="1">
    <citation type="journal article" date="2010" name="J. Gen. Virol.">
        <title>Characterization of a novel wood mouse virus related to murid herpesvirus 4.</title>
        <authorList>
            <person name="Hughes D.J."/>
            <person name="Kipar A."/>
            <person name="Milligan S.G."/>
            <person name="Cunningham C."/>
            <person name="Sanders M."/>
            <person name="Quail M.A."/>
            <person name="Rajandream M.A."/>
            <person name="Efstathiou S."/>
            <person name="Bowden R.J."/>
            <person name="Chastel C."/>
            <person name="Bennett M."/>
            <person name="Sample J.T."/>
            <person name="Barrell B."/>
            <person name="Davison A.J."/>
            <person name="Stewart J.P."/>
        </authorList>
    </citation>
    <scope>NUCLEOTIDE SEQUENCE [LARGE SCALE GENOMIC DNA]</scope>
    <source>
        <strain evidence="1">WM8</strain>
    </source>
</reference>
<gene>
    <name evidence="1" type="primary">ORF47</name>
</gene>
<sequence length="137" mass="15129">MSGCIIKTVLLTLLFVSWSTCKSKILPMHCCHIPGTPADKKSWNFLSSITEMYLSSPSSCSNINVAQIKLKTPTGHTLECANGFGLMGFLETVVSRYPDPTPDDVEFLNKLKELHEQFDEVFSANTANSSSFKFASK</sequence>
<dbReference type="Pfam" id="PF11108">
    <property type="entry name" value="Phage_glycop_gL"/>
    <property type="match status" value="1"/>
</dbReference>
<proteinExistence type="predicted"/>
<dbReference type="Gene3D" id="3.10.390.20">
    <property type="entry name" value="Viral glycoprotein L"/>
    <property type="match status" value="1"/>
</dbReference>
<keyword evidence="1" id="KW-0946">Virion</keyword>
<dbReference type="GO" id="GO:0019031">
    <property type="term" value="C:viral envelope"/>
    <property type="evidence" value="ECO:0007669"/>
    <property type="project" value="UniProtKB-KW"/>
</dbReference>
<keyword evidence="2" id="KW-1185">Reference proteome</keyword>
<name>D0U1N6_9GAMA</name>
<keyword evidence="1" id="KW-0261">Viral envelope protein</keyword>
<evidence type="ECO:0000313" key="2">
    <source>
        <dbReference type="Proteomes" id="UP000158501"/>
    </source>
</evidence>
<dbReference type="GO" id="GO:0019064">
    <property type="term" value="P:fusion of virus membrane with host plasma membrane"/>
    <property type="evidence" value="ECO:0007669"/>
    <property type="project" value="InterPro"/>
</dbReference>
<dbReference type="InterPro" id="IPR020175">
    <property type="entry name" value="Herpes_gL_rhadinovirus"/>
</dbReference>
<dbReference type="InterPro" id="IPR038313">
    <property type="entry name" value="Herpes_gL_rhadinovirus_sf"/>
</dbReference>
<dbReference type="KEGG" id="vg:65101003"/>
<dbReference type="GeneID" id="65101003"/>
<protein>
    <submittedName>
        <fullName evidence="1">Envelope glycoprotein L</fullName>
    </submittedName>
</protein>
<dbReference type="Proteomes" id="UP000158501">
    <property type="component" value="Segment"/>
</dbReference>